<dbReference type="PANTHER" id="PTHR34075">
    <property type="entry name" value="BLR3430 PROTEIN"/>
    <property type="match status" value="1"/>
</dbReference>
<dbReference type="Pfam" id="PF12172">
    <property type="entry name" value="zf-ChsH2"/>
    <property type="match status" value="1"/>
</dbReference>
<organism evidence="2 3">
    <name type="scientific">Streptomyces palmae</name>
    <dbReference type="NCBI Taxonomy" id="1701085"/>
    <lineage>
        <taxon>Bacteria</taxon>
        <taxon>Bacillati</taxon>
        <taxon>Actinomycetota</taxon>
        <taxon>Actinomycetes</taxon>
        <taxon>Kitasatosporales</taxon>
        <taxon>Streptomycetaceae</taxon>
        <taxon>Streptomyces</taxon>
    </lineage>
</organism>
<reference evidence="2 3" key="1">
    <citation type="submission" date="2019-03" db="EMBL/GenBank/DDBJ databases">
        <authorList>
            <person name="Gonzalez-Pimentel J.L."/>
        </authorList>
    </citation>
    <scope>NUCLEOTIDE SEQUENCE [LARGE SCALE GENOMIC DNA]</scope>
    <source>
        <strain evidence="2 3">JCM 31289</strain>
    </source>
</reference>
<accession>A0A4Z0FW39</accession>
<gene>
    <name evidence="2" type="ORF">E4099_30220</name>
</gene>
<dbReference type="InterPro" id="IPR022002">
    <property type="entry name" value="ChsH2_Znr"/>
</dbReference>
<keyword evidence="3" id="KW-1185">Reference proteome</keyword>
<dbReference type="Proteomes" id="UP000297948">
    <property type="component" value="Unassembled WGS sequence"/>
</dbReference>
<dbReference type="InterPro" id="IPR012340">
    <property type="entry name" value="NA-bd_OB-fold"/>
</dbReference>
<sequence>MGQGARGARAVTGSSGACHAHSQRELSSFTAGTACHTLTGALFRSSGPAQGDDIVFHTVAEIADHPPVHAAPDTHGGLDPIETPVEGWPGGTYLQGLQRGELYYQRCRWCHTAVFHRLLCPICASPDMDWEHSSGMGVVRHATVVRRSSGSLRTVGVIDMAEGFRLRATLSVGAERVRPGTVVRLDPHTARPRELTFRVSEERTEDRSTHWR</sequence>
<evidence type="ECO:0000313" key="2">
    <source>
        <dbReference type="EMBL" id="TGA86972.1"/>
    </source>
</evidence>
<dbReference type="OrthoDB" id="4260571at2"/>
<dbReference type="PANTHER" id="PTHR34075:SF5">
    <property type="entry name" value="BLR3430 PROTEIN"/>
    <property type="match status" value="1"/>
</dbReference>
<protein>
    <recommendedName>
        <fullName evidence="1">ChsH2 rubredoxin-like zinc ribbon domain-containing protein</fullName>
    </recommendedName>
</protein>
<dbReference type="InterPro" id="IPR052513">
    <property type="entry name" value="Thioester_dehydratase-like"/>
</dbReference>
<feature type="domain" description="ChsH2 rubredoxin-like zinc ribbon" evidence="1">
    <location>
        <begin position="95"/>
        <end position="129"/>
    </location>
</feature>
<dbReference type="EMBL" id="SRID01000517">
    <property type="protein sequence ID" value="TGA86972.1"/>
    <property type="molecule type" value="Genomic_DNA"/>
</dbReference>
<evidence type="ECO:0000313" key="3">
    <source>
        <dbReference type="Proteomes" id="UP000297948"/>
    </source>
</evidence>
<name>A0A4Z0FW39_9ACTN</name>
<proteinExistence type="predicted"/>
<evidence type="ECO:0000259" key="1">
    <source>
        <dbReference type="Pfam" id="PF12172"/>
    </source>
</evidence>
<comment type="caution">
    <text evidence="2">The sequence shown here is derived from an EMBL/GenBank/DDBJ whole genome shotgun (WGS) entry which is preliminary data.</text>
</comment>
<dbReference type="AlphaFoldDB" id="A0A4Z0FW39"/>
<dbReference type="SUPFAM" id="SSF50249">
    <property type="entry name" value="Nucleic acid-binding proteins"/>
    <property type="match status" value="1"/>
</dbReference>